<dbReference type="FunFam" id="2.40.110.10:FF:000031">
    <property type="entry name" value="Acyl-CoA dehydrogenase, putative"/>
    <property type="match status" value="1"/>
</dbReference>
<gene>
    <name evidence="9" type="ORF">METZ01_LOCUS71004</name>
</gene>
<keyword evidence="5" id="KW-0560">Oxidoreductase</keyword>
<dbReference type="InterPro" id="IPR009075">
    <property type="entry name" value="AcylCo_DH/oxidase_C"/>
</dbReference>
<dbReference type="Gene3D" id="2.40.110.10">
    <property type="entry name" value="Butyryl-CoA Dehydrogenase, subunit A, domain 2"/>
    <property type="match status" value="1"/>
</dbReference>
<dbReference type="Gene3D" id="1.10.540.10">
    <property type="entry name" value="Acyl-CoA dehydrogenase/oxidase, N-terminal domain"/>
    <property type="match status" value="1"/>
</dbReference>
<dbReference type="Gene3D" id="1.20.140.10">
    <property type="entry name" value="Butyryl-CoA Dehydrogenase, subunit A, domain 3"/>
    <property type="match status" value="1"/>
</dbReference>
<dbReference type="InterPro" id="IPR037069">
    <property type="entry name" value="AcylCoA_DH/ox_N_sf"/>
</dbReference>
<protein>
    <recommendedName>
        <fullName evidence="10">Acyl-CoA dehydrogenase</fullName>
    </recommendedName>
</protein>
<evidence type="ECO:0000259" key="7">
    <source>
        <dbReference type="Pfam" id="PF02770"/>
    </source>
</evidence>
<feature type="domain" description="Acyl-CoA dehydrogenase/oxidase C-terminal" evidence="6">
    <location>
        <begin position="281"/>
        <end position="449"/>
    </location>
</feature>
<keyword evidence="4" id="KW-0274">FAD</keyword>
<feature type="domain" description="Acetyl-CoA dehydrogenase-like C-terminal" evidence="8">
    <location>
        <begin position="473"/>
        <end position="571"/>
    </location>
</feature>
<dbReference type="EMBL" id="UINC01004969">
    <property type="protein sequence ID" value="SVA18150.1"/>
    <property type="molecule type" value="Genomic_DNA"/>
</dbReference>
<comment type="cofactor">
    <cofactor evidence="1">
        <name>FAD</name>
        <dbReference type="ChEBI" id="CHEBI:57692"/>
    </cofactor>
</comment>
<keyword evidence="3" id="KW-0285">Flavoprotein</keyword>
<dbReference type="InterPro" id="IPR052166">
    <property type="entry name" value="Diverse_Acyl-CoA_DH"/>
</dbReference>
<evidence type="ECO:0000259" key="8">
    <source>
        <dbReference type="Pfam" id="PF12806"/>
    </source>
</evidence>
<dbReference type="InterPro" id="IPR025878">
    <property type="entry name" value="Acyl-CoA_dh-like_C_dom"/>
</dbReference>
<dbReference type="GO" id="GO:0016627">
    <property type="term" value="F:oxidoreductase activity, acting on the CH-CH group of donors"/>
    <property type="evidence" value="ECO:0007669"/>
    <property type="project" value="InterPro"/>
</dbReference>
<name>A0A381TQ44_9ZZZZ</name>
<dbReference type="Pfam" id="PF02770">
    <property type="entry name" value="Acyl-CoA_dh_M"/>
    <property type="match status" value="1"/>
</dbReference>
<dbReference type="AlphaFoldDB" id="A0A381TQ44"/>
<dbReference type="Pfam" id="PF12806">
    <property type="entry name" value="Acyl-CoA_dh_C"/>
    <property type="match status" value="1"/>
</dbReference>
<dbReference type="Pfam" id="PF00441">
    <property type="entry name" value="Acyl-CoA_dh_1"/>
    <property type="match status" value="1"/>
</dbReference>
<evidence type="ECO:0000313" key="9">
    <source>
        <dbReference type="EMBL" id="SVA18150.1"/>
    </source>
</evidence>
<evidence type="ECO:0000256" key="1">
    <source>
        <dbReference type="ARBA" id="ARBA00001974"/>
    </source>
</evidence>
<organism evidence="9">
    <name type="scientific">marine metagenome</name>
    <dbReference type="NCBI Taxonomy" id="408172"/>
    <lineage>
        <taxon>unclassified sequences</taxon>
        <taxon>metagenomes</taxon>
        <taxon>ecological metagenomes</taxon>
    </lineage>
</organism>
<proteinExistence type="inferred from homology"/>
<evidence type="ECO:0000256" key="3">
    <source>
        <dbReference type="ARBA" id="ARBA00022630"/>
    </source>
</evidence>
<evidence type="ECO:0000259" key="6">
    <source>
        <dbReference type="Pfam" id="PF00441"/>
    </source>
</evidence>
<dbReference type="GO" id="GO:0050660">
    <property type="term" value="F:flavin adenine dinucleotide binding"/>
    <property type="evidence" value="ECO:0007669"/>
    <property type="project" value="InterPro"/>
</dbReference>
<dbReference type="InterPro" id="IPR046373">
    <property type="entry name" value="Acyl-CoA_Oxase/DH_mid-dom_sf"/>
</dbReference>
<dbReference type="InterPro" id="IPR009100">
    <property type="entry name" value="AcylCoA_DH/oxidase_NM_dom_sf"/>
</dbReference>
<evidence type="ECO:0008006" key="10">
    <source>
        <dbReference type="Google" id="ProtNLM"/>
    </source>
</evidence>
<sequence length="577" mass="62779">MPYTPPEKDIEFVLYDLFDAETEWAQIPAFGSFDRGTVGAILTECGKLASDVMAPLSQSSDEEGAHWDNGVVTAPEGFKDAYDALAAGGWLGVSGNPAFGGQGLPKMLTVSLEEMFWGANTNLWLYATLTVGAAICVDAHADEVTRRLYLPKFYSGAWTGAMALTEAHAGTDLGLIRTRAIPRPDGSYRITGTKIFITSGEHDLAENIVHLVLAKLPDAPGGSRGISLFLVPKYLPRDDGSLGDRNGLESVSIEHKMGVKGSATSVISYTDATAYLIGEPNQGLACMFTMMNYERLSVGIQGLGLAERAYQASSSYAKERVQGRVPEGPQAENTDADAIVGHPDVRRMLLTQRAYNEGGRAFSTYVGLQLDLAKYASDGKVREKASRFVDLLTPVAKAFITDRGLECTLLGQQVFGGHGYIREWGVEQLVRDVRIAQIYEGANGIQALDLVGRKVLRDGGATVVELIDDIRQTEVPEQYTAPLDEALGAWQEVTRWLCDKAPSDSNLPGAASVDYLDMTGHVLYAWLWARMAGVSDSKDKRYVADYYFAKLLPRYFALEASIRGGSESLMEPSSNWF</sequence>
<dbReference type="InterPro" id="IPR036250">
    <property type="entry name" value="AcylCo_DH-like_C"/>
</dbReference>
<reference evidence="9" key="1">
    <citation type="submission" date="2018-05" db="EMBL/GenBank/DDBJ databases">
        <authorList>
            <person name="Lanie J.A."/>
            <person name="Ng W.-L."/>
            <person name="Kazmierczak K.M."/>
            <person name="Andrzejewski T.M."/>
            <person name="Davidsen T.M."/>
            <person name="Wayne K.J."/>
            <person name="Tettelin H."/>
            <person name="Glass J.I."/>
            <person name="Rusch D."/>
            <person name="Podicherti R."/>
            <person name="Tsui H.-C.T."/>
            <person name="Winkler M.E."/>
        </authorList>
    </citation>
    <scope>NUCLEOTIDE SEQUENCE</scope>
</reference>
<dbReference type="PANTHER" id="PTHR42803">
    <property type="entry name" value="ACYL-COA DEHYDROGENASE"/>
    <property type="match status" value="1"/>
</dbReference>
<dbReference type="InterPro" id="IPR006091">
    <property type="entry name" value="Acyl-CoA_Oxase/DH_mid-dom"/>
</dbReference>
<comment type="similarity">
    <text evidence="2">Belongs to the acyl-CoA dehydrogenase family.</text>
</comment>
<dbReference type="PANTHER" id="PTHR42803:SF1">
    <property type="entry name" value="BROAD-SPECIFICITY LINEAR ACYL-COA DEHYDROGENASE FADE5"/>
    <property type="match status" value="1"/>
</dbReference>
<evidence type="ECO:0000256" key="2">
    <source>
        <dbReference type="ARBA" id="ARBA00009347"/>
    </source>
</evidence>
<dbReference type="SUPFAM" id="SSF47203">
    <property type="entry name" value="Acyl-CoA dehydrogenase C-terminal domain-like"/>
    <property type="match status" value="1"/>
</dbReference>
<dbReference type="SUPFAM" id="SSF56645">
    <property type="entry name" value="Acyl-CoA dehydrogenase NM domain-like"/>
    <property type="match status" value="1"/>
</dbReference>
<evidence type="ECO:0000256" key="5">
    <source>
        <dbReference type="ARBA" id="ARBA00023002"/>
    </source>
</evidence>
<feature type="domain" description="Acyl-CoA oxidase/dehydrogenase middle" evidence="7">
    <location>
        <begin position="161"/>
        <end position="271"/>
    </location>
</feature>
<accession>A0A381TQ44</accession>
<evidence type="ECO:0000256" key="4">
    <source>
        <dbReference type="ARBA" id="ARBA00022827"/>
    </source>
</evidence>